<evidence type="ECO:0000256" key="2">
    <source>
        <dbReference type="ARBA" id="ARBA00022670"/>
    </source>
</evidence>
<dbReference type="InterPro" id="IPR051202">
    <property type="entry name" value="Peptidase_C40"/>
</dbReference>
<dbReference type="GO" id="GO:0008234">
    <property type="term" value="F:cysteine-type peptidase activity"/>
    <property type="evidence" value="ECO:0007669"/>
    <property type="project" value="UniProtKB-KW"/>
</dbReference>
<dbReference type="Proteomes" id="UP000297149">
    <property type="component" value="Chromosome"/>
</dbReference>
<reference evidence="8" key="1">
    <citation type="submission" date="2019-02" db="EMBL/GenBank/DDBJ databases">
        <title>Isolation and identification of novel species under the genus Muribaculum.</title>
        <authorList>
            <person name="Miyake S."/>
            <person name="Ding Y."/>
            <person name="Low A."/>
            <person name="Soh M."/>
            <person name="Seedorf H."/>
        </authorList>
    </citation>
    <scope>NUCLEOTIDE SEQUENCE [LARGE SCALE GENOMIC DNA]</scope>
    <source>
        <strain evidence="8">H5</strain>
    </source>
</reference>
<keyword evidence="2" id="KW-0645">Protease</keyword>
<dbReference type="PANTHER" id="PTHR47053">
    <property type="entry name" value="MUREIN DD-ENDOPEPTIDASE MEPH-RELATED"/>
    <property type="match status" value="1"/>
</dbReference>
<feature type="domain" description="NlpC/P60" evidence="6">
    <location>
        <begin position="75"/>
        <end position="205"/>
    </location>
</feature>
<accession>A0A4P7W5G5</accession>
<keyword evidence="3" id="KW-0378">Hydrolase</keyword>
<dbReference type="EMBL" id="CP039396">
    <property type="protein sequence ID" value="QCD43301.1"/>
    <property type="molecule type" value="Genomic_DNA"/>
</dbReference>
<feature type="signal peptide" evidence="5">
    <location>
        <begin position="1"/>
        <end position="24"/>
    </location>
</feature>
<evidence type="ECO:0000256" key="4">
    <source>
        <dbReference type="ARBA" id="ARBA00022807"/>
    </source>
</evidence>
<keyword evidence="8" id="KW-1185">Reference proteome</keyword>
<proteinExistence type="inferred from homology"/>
<comment type="similarity">
    <text evidence="1">Belongs to the peptidase C40 family.</text>
</comment>
<keyword evidence="4" id="KW-0788">Thiol protease</keyword>
<evidence type="ECO:0000256" key="5">
    <source>
        <dbReference type="SAM" id="SignalP"/>
    </source>
</evidence>
<dbReference type="Pfam" id="PF00877">
    <property type="entry name" value="NLPC_P60"/>
    <property type="match status" value="1"/>
</dbReference>
<dbReference type="PROSITE" id="PS51257">
    <property type="entry name" value="PROKAR_LIPOPROTEIN"/>
    <property type="match status" value="1"/>
</dbReference>
<evidence type="ECO:0000313" key="8">
    <source>
        <dbReference type="Proteomes" id="UP000297149"/>
    </source>
</evidence>
<protein>
    <submittedName>
        <fullName evidence="7">NlpC/P60 family protein</fullName>
    </submittedName>
</protein>
<keyword evidence="5" id="KW-0732">Signal</keyword>
<dbReference type="SUPFAM" id="SSF54001">
    <property type="entry name" value="Cysteine proteinases"/>
    <property type="match status" value="1"/>
</dbReference>
<organism evidence="7 8">
    <name type="scientific">Duncaniella dubosii</name>
    <dbReference type="NCBI Taxonomy" id="2518971"/>
    <lineage>
        <taxon>Bacteria</taxon>
        <taxon>Pseudomonadati</taxon>
        <taxon>Bacteroidota</taxon>
        <taxon>Bacteroidia</taxon>
        <taxon>Bacteroidales</taxon>
        <taxon>Muribaculaceae</taxon>
        <taxon>Duncaniella</taxon>
    </lineage>
</organism>
<gene>
    <name evidence="7" type="ORF">E7747_14105</name>
</gene>
<feature type="chain" id="PRO_5020878376" evidence="5">
    <location>
        <begin position="25"/>
        <end position="211"/>
    </location>
</feature>
<evidence type="ECO:0000259" key="6">
    <source>
        <dbReference type="PROSITE" id="PS51935"/>
    </source>
</evidence>
<dbReference type="InterPro" id="IPR038765">
    <property type="entry name" value="Papain-like_cys_pep_sf"/>
</dbReference>
<dbReference type="AlphaFoldDB" id="A0A4P7W5G5"/>
<name>A0A4P7W5G5_9BACT</name>
<dbReference type="PANTHER" id="PTHR47053:SF1">
    <property type="entry name" value="MUREIN DD-ENDOPEPTIDASE MEPH-RELATED"/>
    <property type="match status" value="1"/>
</dbReference>
<dbReference type="RefSeq" id="WP_136416636.1">
    <property type="nucleotide sequence ID" value="NZ_CAXHQF010000002.1"/>
</dbReference>
<dbReference type="InterPro" id="IPR000064">
    <property type="entry name" value="NLP_P60_dom"/>
</dbReference>
<evidence type="ECO:0000256" key="1">
    <source>
        <dbReference type="ARBA" id="ARBA00007074"/>
    </source>
</evidence>
<dbReference type="Gene3D" id="3.90.1720.10">
    <property type="entry name" value="endopeptidase domain like (from Nostoc punctiforme)"/>
    <property type="match status" value="1"/>
</dbReference>
<evidence type="ECO:0000256" key="3">
    <source>
        <dbReference type="ARBA" id="ARBA00022801"/>
    </source>
</evidence>
<dbReference type="PROSITE" id="PS51935">
    <property type="entry name" value="NLPC_P60"/>
    <property type="match status" value="1"/>
</dbReference>
<dbReference type="GO" id="GO:0006508">
    <property type="term" value="P:proteolysis"/>
    <property type="evidence" value="ECO:0007669"/>
    <property type="project" value="UniProtKB-KW"/>
</dbReference>
<evidence type="ECO:0000313" key="7">
    <source>
        <dbReference type="EMBL" id="QCD43301.1"/>
    </source>
</evidence>
<sequence>MKKSITLSILSLLMGCGMALTAKADNPTPYKLPTAHTAAVEASSTIMENSFETVRAFSPFAVEESVEQSTGADNGELINQLKDFASKYLGTRYRRGSAGPKAFDCSGFIGFVFKNFGINLSRSSSTQYHEGEKVEKGDLRPGDLMFFSGRGGGRSRVGHVAMVVDVNPDGSCVFIHASTSQGVVYQKFPDGGYYSKRYIGAKRIIPTDAKA</sequence>
<dbReference type="KEGG" id="ddb:E7747_14105"/>